<comment type="subcellular location">
    <subcellularLocation>
        <location evidence="1">Endoplasmic reticulum membrane</location>
        <topology evidence="1">Multi-pass membrane protein</topology>
    </subcellularLocation>
</comment>
<proteinExistence type="inferred from homology"/>
<dbReference type="AlphaFoldDB" id="A0A4P9XUD5"/>
<dbReference type="Pfam" id="PF13246">
    <property type="entry name" value="Cation_ATPase"/>
    <property type="match status" value="1"/>
</dbReference>
<accession>A0A4P9XUD5</accession>
<dbReference type="InterPro" id="IPR008250">
    <property type="entry name" value="ATPase_P-typ_transduc_dom_A_sf"/>
</dbReference>
<feature type="transmembrane region" description="Helical" evidence="13">
    <location>
        <begin position="54"/>
        <end position="73"/>
    </location>
</feature>
<dbReference type="InterPro" id="IPR006544">
    <property type="entry name" value="P-type_TPase_V"/>
</dbReference>
<dbReference type="GO" id="GO:0006874">
    <property type="term" value="P:intracellular calcium ion homeostasis"/>
    <property type="evidence" value="ECO:0007669"/>
    <property type="project" value="TreeGrafter"/>
</dbReference>
<feature type="transmembrane region" description="Helical" evidence="13">
    <location>
        <begin position="1001"/>
        <end position="1019"/>
    </location>
</feature>
<dbReference type="SFLD" id="SFLDF00027">
    <property type="entry name" value="p-type_atpase"/>
    <property type="match status" value="1"/>
</dbReference>
<dbReference type="Pfam" id="PF23143">
    <property type="entry name" value="2TM_P5A-ATPase"/>
    <property type="match status" value="1"/>
</dbReference>
<dbReference type="Proteomes" id="UP000271241">
    <property type="component" value="Unassembled WGS sequence"/>
</dbReference>
<evidence type="ECO:0000256" key="8">
    <source>
        <dbReference type="ARBA" id="ARBA00022840"/>
    </source>
</evidence>
<evidence type="ECO:0000256" key="13">
    <source>
        <dbReference type="SAM" id="Phobius"/>
    </source>
</evidence>
<feature type="transmembrane region" description="Helical" evidence="13">
    <location>
        <begin position="23"/>
        <end position="42"/>
    </location>
</feature>
<dbReference type="SUPFAM" id="SSF81660">
    <property type="entry name" value="Metal cation-transporting ATPase, ATP-binding domain N"/>
    <property type="match status" value="1"/>
</dbReference>
<dbReference type="SFLD" id="SFLDS00003">
    <property type="entry name" value="Haloacid_Dehalogenase"/>
    <property type="match status" value="1"/>
</dbReference>
<feature type="transmembrane region" description="Helical" evidence="13">
    <location>
        <begin position="1040"/>
        <end position="1063"/>
    </location>
</feature>
<feature type="transmembrane region" description="Helical" evidence="13">
    <location>
        <begin position="1083"/>
        <end position="1106"/>
    </location>
</feature>
<keyword evidence="17" id="KW-1185">Reference proteome</keyword>
<feature type="domain" description="P-type ATPase A" evidence="14">
    <location>
        <begin position="247"/>
        <end position="380"/>
    </location>
</feature>
<dbReference type="InterPro" id="IPR057255">
    <property type="entry name" value="2TM_P5A-ATPase"/>
</dbReference>
<evidence type="ECO:0000313" key="16">
    <source>
        <dbReference type="EMBL" id="RKP09816.1"/>
    </source>
</evidence>
<dbReference type="InterPro" id="IPR018303">
    <property type="entry name" value="ATPase_P-typ_P_site"/>
</dbReference>
<evidence type="ECO:0000313" key="17">
    <source>
        <dbReference type="Proteomes" id="UP000271241"/>
    </source>
</evidence>
<dbReference type="STRING" id="78915.A0A4P9XUD5"/>
<dbReference type="PROSITE" id="PS00154">
    <property type="entry name" value="ATPASE_E1_E2"/>
    <property type="match status" value="1"/>
</dbReference>
<dbReference type="PRINTS" id="PR00119">
    <property type="entry name" value="CATATPASE"/>
</dbReference>
<evidence type="ECO:0000256" key="6">
    <source>
        <dbReference type="ARBA" id="ARBA00022741"/>
    </source>
</evidence>
<reference evidence="17" key="1">
    <citation type="journal article" date="2018" name="Nat. Microbiol.">
        <title>Leveraging single-cell genomics to expand the fungal tree of life.</title>
        <authorList>
            <person name="Ahrendt S.R."/>
            <person name="Quandt C.A."/>
            <person name="Ciobanu D."/>
            <person name="Clum A."/>
            <person name="Salamov A."/>
            <person name="Andreopoulos B."/>
            <person name="Cheng J.F."/>
            <person name="Woyke T."/>
            <person name="Pelin A."/>
            <person name="Henrissat B."/>
            <person name="Reynolds N.K."/>
            <person name="Benny G.L."/>
            <person name="Smith M.E."/>
            <person name="James T.Y."/>
            <person name="Grigoriev I.V."/>
        </authorList>
    </citation>
    <scope>NUCLEOTIDE SEQUENCE [LARGE SCALE GENOMIC DNA]</scope>
    <source>
        <strain evidence="17">RSA 1356</strain>
    </source>
</reference>
<dbReference type="EMBL" id="KZ992487">
    <property type="protein sequence ID" value="RKP09816.1"/>
    <property type="molecule type" value="Genomic_DNA"/>
</dbReference>
<feature type="transmembrane region" description="Helical" evidence="13">
    <location>
        <begin position="1158"/>
        <end position="1181"/>
    </location>
</feature>
<dbReference type="Gene3D" id="3.40.50.1000">
    <property type="entry name" value="HAD superfamily/HAD-like"/>
    <property type="match status" value="1"/>
</dbReference>
<keyword evidence="8" id="KW-0067">ATP-binding</keyword>
<dbReference type="SUPFAM" id="SSF81665">
    <property type="entry name" value="Calcium ATPase, transmembrane domain M"/>
    <property type="match status" value="1"/>
</dbReference>
<name>A0A4P9XUD5_9FUNG</name>
<dbReference type="InterPro" id="IPR044492">
    <property type="entry name" value="P_typ_ATPase_HD_dom"/>
</dbReference>
<dbReference type="PANTHER" id="PTHR45630">
    <property type="entry name" value="CATION-TRANSPORTING ATPASE-RELATED"/>
    <property type="match status" value="1"/>
</dbReference>
<evidence type="ECO:0000259" key="14">
    <source>
        <dbReference type="Pfam" id="PF00122"/>
    </source>
</evidence>
<evidence type="ECO:0000256" key="7">
    <source>
        <dbReference type="ARBA" id="ARBA00022824"/>
    </source>
</evidence>
<keyword evidence="7" id="KW-0256">Endoplasmic reticulum</keyword>
<dbReference type="PANTHER" id="PTHR45630:SF7">
    <property type="entry name" value="ENDOPLASMIC RETICULUM TRANSMEMBRANE HELIX TRANSLOCASE"/>
    <property type="match status" value="1"/>
</dbReference>
<keyword evidence="3" id="KW-0813">Transport</keyword>
<gene>
    <name evidence="16" type="ORF">THASP1DRAFT_34310</name>
</gene>
<evidence type="ECO:0000259" key="15">
    <source>
        <dbReference type="Pfam" id="PF23143"/>
    </source>
</evidence>
<dbReference type="NCBIfam" id="TIGR01657">
    <property type="entry name" value="P-ATPase-V"/>
    <property type="match status" value="1"/>
</dbReference>
<dbReference type="InterPro" id="IPR047820">
    <property type="entry name" value="P5A-type_ATPase"/>
</dbReference>
<dbReference type="OrthoDB" id="48943at2759"/>
<keyword evidence="10" id="KW-1278">Translocase</keyword>
<dbReference type="GO" id="GO:0019829">
    <property type="term" value="F:ATPase-coupled monoatomic cation transmembrane transporter activity"/>
    <property type="evidence" value="ECO:0007669"/>
    <property type="project" value="TreeGrafter"/>
</dbReference>
<dbReference type="GO" id="GO:0005524">
    <property type="term" value="F:ATP binding"/>
    <property type="evidence" value="ECO:0007669"/>
    <property type="project" value="UniProtKB-KW"/>
</dbReference>
<dbReference type="InterPro" id="IPR036412">
    <property type="entry name" value="HAD-like_sf"/>
</dbReference>
<feature type="transmembrane region" description="Helical" evidence="13">
    <location>
        <begin position="1118"/>
        <end position="1138"/>
    </location>
</feature>
<dbReference type="SUPFAM" id="SSF56784">
    <property type="entry name" value="HAD-like"/>
    <property type="match status" value="1"/>
</dbReference>
<evidence type="ECO:0000256" key="11">
    <source>
        <dbReference type="ARBA" id="ARBA00022989"/>
    </source>
</evidence>
<evidence type="ECO:0000256" key="5">
    <source>
        <dbReference type="ARBA" id="ARBA00022723"/>
    </source>
</evidence>
<keyword evidence="4 13" id="KW-0812">Transmembrane</keyword>
<feature type="transmembrane region" description="Helical" evidence="13">
    <location>
        <begin position="192"/>
        <end position="208"/>
    </location>
</feature>
<evidence type="ECO:0000256" key="1">
    <source>
        <dbReference type="ARBA" id="ARBA00004477"/>
    </source>
</evidence>
<dbReference type="GO" id="GO:0005789">
    <property type="term" value="C:endoplasmic reticulum membrane"/>
    <property type="evidence" value="ECO:0007669"/>
    <property type="project" value="UniProtKB-SubCell"/>
</dbReference>
<evidence type="ECO:0000256" key="3">
    <source>
        <dbReference type="ARBA" id="ARBA00022448"/>
    </source>
</evidence>
<dbReference type="SUPFAM" id="SSF81653">
    <property type="entry name" value="Calcium ATPase, transduction domain A"/>
    <property type="match status" value="1"/>
</dbReference>
<organism evidence="16 17">
    <name type="scientific">Thamnocephalis sphaerospora</name>
    <dbReference type="NCBI Taxonomy" id="78915"/>
    <lineage>
        <taxon>Eukaryota</taxon>
        <taxon>Fungi</taxon>
        <taxon>Fungi incertae sedis</taxon>
        <taxon>Zoopagomycota</taxon>
        <taxon>Zoopagomycotina</taxon>
        <taxon>Zoopagomycetes</taxon>
        <taxon>Zoopagales</taxon>
        <taxon>Sigmoideomycetaceae</taxon>
        <taxon>Thamnocephalis</taxon>
    </lineage>
</organism>
<dbReference type="InterPro" id="IPR059000">
    <property type="entry name" value="ATPase_P-type_domA"/>
</dbReference>
<dbReference type="Gene3D" id="2.70.150.10">
    <property type="entry name" value="Calcium-transporting ATPase, cytoplasmic transduction domain A"/>
    <property type="match status" value="1"/>
</dbReference>
<keyword evidence="5" id="KW-0479">Metal-binding</keyword>
<dbReference type="InterPro" id="IPR023299">
    <property type="entry name" value="ATPase_P-typ_cyto_dom_N"/>
</dbReference>
<feature type="transmembrane region" description="Helical" evidence="13">
    <location>
        <begin position="394"/>
        <end position="416"/>
    </location>
</feature>
<keyword evidence="6" id="KW-0547">Nucleotide-binding</keyword>
<feature type="transmembrane region" description="Helical" evidence="13">
    <location>
        <begin position="975"/>
        <end position="995"/>
    </location>
</feature>
<evidence type="ECO:0000256" key="12">
    <source>
        <dbReference type="ARBA" id="ARBA00023136"/>
    </source>
</evidence>
<sequence>MQTLVDSKSIVAASTHRRLPGNLHLYVVLFLPLYPIWLSVYVSAYEQFLGSEEWTFLTLGGLITINLLTFLVAQWSVTARVRMTCVSEPDVTKANVMRIVPVAHKGKGTLCNIEHTKNEVYFLLHQKKYIYDSDRKMFRKITYPADGGITMGEMQRAKGLHTASVLEHATETYGHNRFDIPLPTFQELFKEHAVAPFFVFQVFCVGLWCLDEYWYYSMFTLVMLVGFESTVVTQRLRTLKEFRTFSLTPFKINVYRRERWVQINSDELLPGDVCSIVRSEGDMAIPCDMLLLDGACIVNEAMLSGESTPQGKESIVLRESHEVLDANGNDRVHTLFGGTKVLQVNPPTTGSRWSTPDGGCIAYVLRTGFGTSQGKLVRTMVFNTEHVSANNMEAFLFIGFLLIFAIIAAGYVWVIGKSRYNEDRKRSKLVLDCIMIVTSVVPPELPMELSLAVNTSLIALSKYAIYCTEPFRIPFAGKVDICCFDKTGTLTGENLVVEGVGGIGDEPKALIAATDTPHNTIMVLAAAQALVQLDKDIIGDPMEKATLEAIHWKLDKDTVSHKDAAAAGGQRSLKIRRRFQFSSALKRMATLSSISDRKGVLFAAVKGAPETLQHMYTNVPSFYEDTYKYFTRRGSRVLALGFKLMESTGDVNNVMRESVESGLTFAGFLVFHCPLKEDSKKAVDMLNKSAHRVVMITGDNPLTACHVAKELDIVERNVLILDKDEDDETGETLAWRAIDDSHRIPVPADGSAGLDVASVKDYDLCLTGGAIRIIQGQPIMRDLLSRAWVYARVSPGQKEYILTSMKAQGYTTLMCGDGTNDVGALKQSHVGVALLDGKPEDLERIAKKQRIERFKQMYEQQCKMAERFNMPRPPPPPAIAHLYPNAQLQQNANMQDPRARAQAAAQQRMVGEKHRCKKKGSSANGLLGDLDDEAPTIKLGDASVAAPFTSKLSTVMSICNIIRQGRCTLVATLQMYKILALNCLISAFSLSVLYLDGIKYGDWQVTISGMMMAVCFLCISRAKPLESLSEKRPQTNIFSWYLMSSLLGQFAVHIASLVYVLGLSKSYEKQGKVDLDGEFEPTLLNSAIYLISLSMQVSTFAINYQGHPFRESLRENKTLYNGLVVVGGIALCGAAEVLPDMNNWLQLVPFPRGFSERLTAAVVLDFGVSYAIERTANYLFYDSRPKDIARREVQAGKA</sequence>
<dbReference type="InterPro" id="IPR023214">
    <property type="entry name" value="HAD_sf"/>
</dbReference>
<keyword evidence="12 13" id="KW-0472">Membrane</keyword>
<dbReference type="CDD" id="cd07543">
    <property type="entry name" value="P-type_ATPase_cation"/>
    <property type="match status" value="1"/>
</dbReference>
<comment type="similarity">
    <text evidence="2">Belongs to the cation transport ATPase (P-type) (TC 3.A.3) family. Type V subfamily.</text>
</comment>
<feature type="domain" description="P5A-ATPase transmembrane helical hairpin" evidence="15">
    <location>
        <begin position="20"/>
        <end position="88"/>
    </location>
</feature>
<dbReference type="GO" id="GO:0015662">
    <property type="term" value="F:P-type ion transporter activity"/>
    <property type="evidence" value="ECO:0007669"/>
    <property type="project" value="TreeGrafter"/>
</dbReference>
<evidence type="ECO:0000256" key="10">
    <source>
        <dbReference type="ARBA" id="ARBA00022967"/>
    </source>
</evidence>
<dbReference type="GO" id="GO:0046872">
    <property type="term" value="F:metal ion binding"/>
    <property type="evidence" value="ECO:0007669"/>
    <property type="project" value="UniProtKB-KW"/>
</dbReference>
<dbReference type="SFLD" id="SFLDG00002">
    <property type="entry name" value="C1.7:_P-type_atpase_like"/>
    <property type="match status" value="1"/>
</dbReference>
<evidence type="ECO:0000256" key="2">
    <source>
        <dbReference type="ARBA" id="ARBA00006000"/>
    </source>
</evidence>
<keyword evidence="11 13" id="KW-1133">Transmembrane helix</keyword>
<evidence type="ECO:0000256" key="4">
    <source>
        <dbReference type="ARBA" id="ARBA00022692"/>
    </source>
</evidence>
<keyword evidence="9" id="KW-0460">Magnesium</keyword>
<dbReference type="FunFam" id="3.40.50.1000:FF:000056">
    <property type="entry name" value="Cation-transporting ATPase"/>
    <property type="match status" value="1"/>
</dbReference>
<evidence type="ECO:0000256" key="9">
    <source>
        <dbReference type="ARBA" id="ARBA00022842"/>
    </source>
</evidence>
<dbReference type="InterPro" id="IPR023298">
    <property type="entry name" value="ATPase_P-typ_TM_dom_sf"/>
</dbReference>
<dbReference type="Gene3D" id="3.40.1110.10">
    <property type="entry name" value="Calcium-transporting ATPase, cytoplasmic domain N"/>
    <property type="match status" value="1"/>
</dbReference>
<protein>
    <submittedName>
        <fullName evidence="16">Uncharacterized protein</fullName>
    </submittedName>
</protein>
<dbReference type="Pfam" id="PF00122">
    <property type="entry name" value="E1-E2_ATPase"/>
    <property type="match status" value="1"/>
</dbReference>